<sequence>MYLKPNCFAILVKVIKFCESDGGKSFHKIGYVIVDLACFVLGGFVRCRRRYLLKGYDGDKRRVGKRQDNSLLVVSFTCQQHFGNTCFRLYVTTFSRHFVLFKLVSR</sequence>
<evidence type="ECO:0000313" key="2">
    <source>
        <dbReference type="EMBL" id="VDK22244.1"/>
    </source>
</evidence>
<feature type="transmembrane region" description="Helical" evidence="1">
    <location>
        <begin position="29"/>
        <end position="47"/>
    </location>
</feature>
<proteinExistence type="predicted"/>
<dbReference type="Proteomes" id="UP000282613">
    <property type="component" value="Unassembled WGS sequence"/>
</dbReference>
<evidence type="ECO:0000256" key="1">
    <source>
        <dbReference type="SAM" id="Phobius"/>
    </source>
</evidence>
<gene>
    <name evidence="2" type="ORF">TASK_LOCUS972</name>
</gene>
<accession>A0A3P6PN43</accession>
<organism evidence="2 3">
    <name type="scientific">Taenia asiatica</name>
    <name type="common">Asian tapeworm</name>
    <dbReference type="NCBI Taxonomy" id="60517"/>
    <lineage>
        <taxon>Eukaryota</taxon>
        <taxon>Metazoa</taxon>
        <taxon>Spiralia</taxon>
        <taxon>Lophotrochozoa</taxon>
        <taxon>Platyhelminthes</taxon>
        <taxon>Cestoda</taxon>
        <taxon>Eucestoda</taxon>
        <taxon>Cyclophyllidea</taxon>
        <taxon>Taeniidae</taxon>
        <taxon>Taenia</taxon>
    </lineage>
</organism>
<evidence type="ECO:0000313" key="3">
    <source>
        <dbReference type="Proteomes" id="UP000282613"/>
    </source>
</evidence>
<dbReference type="AlphaFoldDB" id="A0A3P6PN43"/>
<reference evidence="2 3" key="1">
    <citation type="submission" date="2018-11" db="EMBL/GenBank/DDBJ databases">
        <authorList>
            <consortium name="Pathogen Informatics"/>
        </authorList>
    </citation>
    <scope>NUCLEOTIDE SEQUENCE [LARGE SCALE GENOMIC DNA]</scope>
</reference>
<protein>
    <submittedName>
        <fullName evidence="2">Uncharacterized protein</fullName>
    </submittedName>
</protein>
<dbReference type="EMBL" id="UYRS01000174">
    <property type="protein sequence ID" value="VDK22244.1"/>
    <property type="molecule type" value="Genomic_DNA"/>
</dbReference>
<keyword evidence="1" id="KW-0812">Transmembrane</keyword>
<keyword evidence="1" id="KW-0472">Membrane</keyword>
<dbReference type="OrthoDB" id="3365224at2759"/>
<keyword evidence="1" id="KW-1133">Transmembrane helix</keyword>
<keyword evidence="3" id="KW-1185">Reference proteome</keyword>
<name>A0A3P6PN43_TAEAS</name>